<protein>
    <submittedName>
        <fullName evidence="2">Uncharacterized protein</fullName>
    </submittedName>
</protein>
<evidence type="ECO:0000313" key="3">
    <source>
        <dbReference type="Proteomes" id="UP001459277"/>
    </source>
</evidence>
<dbReference type="AlphaFoldDB" id="A0AAW2DHV6"/>
<evidence type="ECO:0000256" key="1">
    <source>
        <dbReference type="SAM" id="MobiDB-lite"/>
    </source>
</evidence>
<keyword evidence="3" id="KW-1185">Reference proteome</keyword>
<feature type="region of interest" description="Disordered" evidence="1">
    <location>
        <begin position="148"/>
        <end position="168"/>
    </location>
</feature>
<comment type="caution">
    <text evidence="2">The sequence shown here is derived from an EMBL/GenBank/DDBJ whole genome shotgun (WGS) entry which is preliminary data.</text>
</comment>
<name>A0AAW2DHV6_9ROSI</name>
<gene>
    <name evidence="2" type="ORF">SO802_004887</name>
</gene>
<reference evidence="2 3" key="1">
    <citation type="submission" date="2024-01" db="EMBL/GenBank/DDBJ databases">
        <title>A telomere-to-telomere, gap-free genome of sweet tea (Lithocarpus litseifolius).</title>
        <authorList>
            <person name="Zhou J."/>
        </authorList>
    </citation>
    <scope>NUCLEOTIDE SEQUENCE [LARGE SCALE GENOMIC DNA]</scope>
    <source>
        <strain evidence="2">Zhou-2022a</strain>
        <tissue evidence="2">Leaf</tissue>
    </source>
</reference>
<dbReference type="EMBL" id="JAZDWU010000002">
    <property type="protein sequence ID" value="KAL0009779.1"/>
    <property type="molecule type" value="Genomic_DNA"/>
</dbReference>
<feature type="region of interest" description="Disordered" evidence="1">
    <location>
        <begin position="174"/>
        <end position="193"/>
    </location>
</feature>
<proteinExistence type="predicted"/>
<sequence>MITLNEFIHLYRLKESKEFGYYELVPWDRRSRLIVKLPSSFCYRKSRYFFVSGDGWETHFNDFWGDEHPKLESRFEERVQEAIKYVGTIEDFDKLVDPQTLTRHCLGSDPSHYVLRAIRREEKKNEKNELLSCIGQRRPRVVEKEKYKEAADKGSSTPALNEGRVASPGVSIKEVTPLAKKRKTRGKGKEKVGTSVWADARMALARANEVLTPRS</sequence>
<evidence type="ECO:0000313" key="2">
    <source>
        <dbReference type="EMBL" id="KAL0009779.1"/>
    </source>
</evidence>
<organism evidence="2 3">
    <name type="scientific">Lithocarpus litseifolius</name>
    <dbReference type="NCBI Taxonomy" id="425828"/>
    <lineage>
        <taxon>Eukaryota</taxon>
        <taxon>Viridiplantae</taxon>
        <taxon>Streptophyta</taxon>
        <taxon>Embryophyta</taxon>
        <taxon>Tracheophyta</taxon>
        <taxon>Spermatophyta</taxon>
        <taxon>Magnoliopsida</taxon>
        <taxon>eudicotyledons</taxon>
        <taxon>Gunneridae</taxon>
        <taxon>Pentapetalae</taxon>
        <taxon>rosids</taxon>
        <taxon>fabids</taxon>
        <taxon>Fagales</taxon>
        <taxon>Fagaceae</taxon>
        <taxon>Lithocarpus</taxon>
    </lineage>
</organism>
<accession>A0AAW2DHV6</accession>
<dbReference type="Proteomes" id="UP001459277">
    <property type="component" value="Unassembled WGS sequence"/>
</dbReference>